<organism evidence="1 2">
    <name type="scientific">Panagrolaimus sp. ES5</name>
    <dbReference type="NCBI Taxonomy" id="591445"/>
    <lineage>
        <taxon>Eukaryota</taxon>
        <taxon>Metazoa</taxon>
        <taxon>Ecdysozoa</taxon>
        <taxon>Nematoda</taxon>
        <taxon>Chromadorea</taxon>
        <taxon>Rhabditida</taxon>
        <taxon>Tylenchina</taxon>
        <taxon>Panagrolaimomorpha</taxon>
        <taxon>Panagrolaimoidea</taxon>
        <taxon>Panagrolaimidae</taxon>
        <taxon>Panagrolaimus</taxon>
    </lineage>
</organism>
<evidence type="ECO:0000313" key="2">
    <source>
        <dbReference type="WBParaSite" id="ES5_v2.g18727.t1"/>
    </source>
</evidence>
<proteinExistence type="predicted"/>
<protein>
    <submittedName>
        <fullName evidence="2">Uncharacterized protein</fullName>
    </submittedName>
</protein>
<sequence>MARRVRFNDELDYSNSGHQRRQFPTPRPKILLDISSSDEESLPLPPHPDLPVRRRRVRRQNTGKKSGDSSGSSSDTSRRRGHIANTRKDGRRSDKERKRRSALAKSLPRGLDGKFVSRYDTTTPRLSSTPQYSSTPGYSSAPYSSSTPGYSYDQEPAMKTPKRQQKQSKNDESSMDTSMPKMPGGKFVKEIFQTPEFQKAMKAATGQQQSDDESFLDTSYPTLPEGKLIKQIFQTPGFKKLLRAAVAEAVTSGGKKPLNFDDIEDEAKKAPRRRRSSSRSQK</sequence>
<name>A0AC34FPQ5_9BILA</name>
<dbReference type="WBParaSite" id="ES5_v2.g18727.t1">
    <property type="protein sequence ID" value="ES5_v2.g18727.t1"/>
    <property type="gene ID" value="ES5_v2.g18727"/>
</dbReference>
<dbReference type="Proteomes" id="UP000887579">
    <property type="component" value="Unplaced"/>
</dbReference>
<reference evidence="2" key="1">
    <citation type="submission" date="2022-11" db="UniProtKB">
        <authorList>
            <consortium name="WormBaseParasite"/>
        </authorList>
    </citation>
    <scope>IDENTIFICATION</scope>
</reference>
<evidence type="ECO:0000313" key="1">
    <source>
        <dbReference type="Proteomes" id="UP000887579"/>
    </source>
</evidence>
<accession>A0AC34FPQ5</accession>